<keyword evidence="3" id="KW-1185">Reference proteome</keyword>
<dbReference type="RefSeq" id="WP_122183542.1">
    <property type="nucleotide sequence ID" value="NZ_RFFJ01000042.1"/>
</dbReference>
<dbReference type="EMBL" id="RFFJ01000042">
    <property type="protein sequence ID" value="RMI41740.1"/>
    <property type="molecule type" value="Genomic_DNA"/>
</dbReference>
<accession>A0A3M2LXV5</accession>
<gene>
    <name evidence="2" type="ORF">EBN88_10475</name>
</gene>
<organism evidence="2 3">
    <name type="scientific">Streptomyces triticirhizae</name>
    <dbReference type="NCBI Taxonomy" id="2483353"/>
    <lineage>
        <taxon>Bacteria</taxon>
        <taxon>Bacillati</taxon>
        <taxon>Actinomycetota</taxon>
        <taxon>Actinomycetes</taxon>
        <taxon>Kitasatosporales</taxon>
        <taxon>Streptomycetaceae</taxon>
        <taxon>Streptomyces</taxon>
    </lineage>
</organism>
<name>A0A3M2LXV5_9ACTN</name>
<feature type="region of interest" description="Disordered" evidence="1">
    <location>
        <begin position="75"/>
        <end position="95"/>
    </location>
</feature>
<dbReference type="Proteomes" id="UP000278673">
    <property type="component" value="Unassembled WGS sequence"/>
</dbReference>
<evidence type="ECO:0000256" key="1">
    <source>
        <dbReference type="SAM" id="MobiDB-lite"/>
    </source>
</evidence>
<sequence>MPARPAADPPAPEAERPATAPLFGAEAADALRAEVKGAVSGFVDDPKRSVARADAALEEAVTRLTDELARRRRALRDGWQTGEGADGPTTEDRRTALRDYRDLVDRLLRC</sequence>
<comment type="caution">
    <text evidence="2">The sequence shown here is derived from an EMBL/GenBank/DDBJ whole genome shotgun (WGS) entry which is preliminary data.</text>
</comment>
<proteinExistence type="predicted"/>
<dbReference type="AlphaFoldDB" id="A0A3M2LXV5"/>
<evidence type="ECO:0000313" key="2">
    <source>
        <dbReference type="EMBL" id="RMI41740.1"/>
    </source>
</evidence>
<evidence type="ECO:0000313" key="3">
    <source>
        <dbReference type="Proteomes" id="UP000278673"/>
    </source>
</evidence>
<reference evidence="2 3" key="1">
    <citation type="submission" date="2018-10" db="EMBL/GenBank/DDBJ databases">
        <title>Isolation, diversity and antifungal activity of actinobacteria from wheat.</title>
        <authorList>
            <person name="Han C."/>
        </authorList>
    </citation>
    <scope>NUCLEOTIDE SEQUENCE [LARGE SCALE GENOMIC DNA]</scope>
    <source>
        <strain evidence="2 3">NEAU-YY642</strain>
    </source>
</reference>
<protein>
    <submittedName>
        <fullName evidence="2">Uncharacterized protein</fullName>
    </submittedName>
</protein>